<evidence type="ECO:0000256" key="1">
    <source>
        <dbReference type="ARBA" id="ARBA00022737"/>
    </source>
</evidence>
<organism evidence="3 4">
    <name type="scientific">Actinomadura soli</name>
    <dbReference type="NCBI Taxonomy" id="2508997"/>
    <lineage>
        <taxon>Bacteria</taxon>
        <taxon>Bacillati</taxon>
        <taxon>Actinomycetota</taxon>
        <taxon>Actinomycetes</taxon>
        <taxon>Streptosporangiales</taxon>
        <taxon>Thermomonosporaceae</taxon>
        <taxon>Actinomadura</taxon>
    </lineage>
</organism>
<dbReference type="PANTHER" id="PTHR45641">
    <property type="entry name" value="TETRATRICOPEPTIDE REPEAT PROTEIN (AFU_ORTHOLOGUE AFUA_6G03870)"/>
    <property type="match status" value="1"/>
</dbReference>
<protein>
    <submittedName>
        <fullName evidence="3">Tetratricopeptide repeat protein</fullName>
    </submittedName>
</protein>
<keyword evidence="4" id="KW-1185">Reference proteome</keyword>
<comment type="caution">
    <text evidence="3">The sequence shown here is derived from an EMBL/GenBank/DDBJ whole genome shotgun (WGS) entry which is preliminary data.</text>
</comment>
<dbReference type="InterPro" id="IPR019734">
    <property type="entry name" value="TPR_rpt"/>
</dbReference>
<dbReference type="SUPFAM" id="SSF48452">
    <property type="entry name" value="TPR-like"/>
    <property type="match status" value="2"/>
</dbReference>
<dbReference type="AlphaFoldDB" id="A0A5C4JEL5"/>
<dbReference type="OrthoDB" id="5167319at2"/>
<sequence length="967" mass="108018">MGTYSDLLKSRRTNRFAGRQEILSMFLRRLRNGAFEDVAILNIHGQTGMGKSFLLLQFATLAEAEGHPVAGISVQKQRTPFSALQSLYSQLRNSTPASLLREVERHFEKLEAIEIKLAHAAGAMSAEARESGGLLGGVVGETLGSATGLPMGSMVGSHIGSFIGGRISRSDVRRISRSTGLKEEDIQFCANAEAKLTELTVKVLNHLALEQGAFLLTVDVYEQCTAGLDEWLLQSVIPHLQTEVTLVVAGRIPLAELPSWEPLIFVTHPYELTSFTETESIEFWRLHGMADEVKARLIHTTTRGYPFLCGVIADTHRAKSDRLWTSNLSDLNDHPAVVDRVISRFMSELGEDTLVQIIRACAIPRWFDREMVDALVGPDAREHFDVIVGLSFVLRNRDGSYGLHDLARGALLADTRALDPDRVRRMHGTVASLLRSRRSARGAQYLSDEIYHLLSADEEMGIELGHEMIRAARNIGYSTSLDPMIKEMAAFQYATRNGQLWKLLCTSQEAIRNGEWDTAERLLDDLDFHSDLPGDLKLWIIEMRAIVLVGRGSYQEALSLYQAAVDELEAGAAAEPIAMTESYYRLVETCGILSRFSEADANIARGMRRIGGDPLSRARLLLAKATVCRLHGRTDEGIEAAKEAVGIYKTEDDPRSGAFAMIQLARLLSHSGIWVASEDLLRQALTLEEQAPFEYDLGNIYLFRGNIERRRRNWRRALSLYERAISIHGKMGSWREIGPLYGSLGVVHHALGDRALAARYLEDSLRIKREQQYERGVAVTLKYMADMMLLERSYDQALACCQEAIGIADHLDLRYVRSWARVTRGRAQMRQGDFDAARATYGEIVMAENTFADLESYARLYTALLGRARGAESTGPETAALSGAISRSLRYNPYCGHESVETVLDDGRALERAGLVSGERLNEFAHGVLHEYRRNRLEDVEAEQRRRESTPAHLPTLPKLIRTFLNE</sequence>
<gene>
    <name evidence="3" type="ORF">ETD83_10505</name>
</gene>
<evidence type="ECO:0000313" key="3">
    <source>
        <dbReference type="EMBL" id="TMR03424.1"/>
    </source>
</evidence>
<dbReference type="InterPro" id="IPR027417">
    <property type="entry name" value="P-loop_NTPase"/>
</dbReference>
<reference evidence="3 4" key="1">
    <citation type="submission" date="2019-05" db="EMBL/GenBank/DDBJ databases">
        <title>Draft genome sequence of Actinomadura sp. 14C53.</title>
        <authorList>
            <person name="Saricaoglu S."/>
            <person name="Isik K."/>
        </authorList>
    </citation>
    <scope>NUCLEOTIDE SEQUENCE [LARGE SCALE GENOMIC DNA]</scope>
    <source>
        <strain evidence="3 4">14C53</strain>
    </source>
</reference>
<proteinExistence type="predicted"/>
<evidence type="ECO:0000313" key="4">
    <source>
        <dbReference type="Proteomes" id="UP000309174"/>
    </source>
</evidence>
<dbReference type="Gene3D" id="1.25.40.10">
    <property type="entry name" value="Tetratricopeptide repeat domain"/>
    <property type="match status" value="2"/>
</dbReference>
<dbReference type="RefSeq" id="WP_138644885.1">
    <property type="nucleotide sequence ID" value="NZ_VCKW01000040.1"/>
</dbReference>
<dbReference type="SMART" id="SM00028">
    <property type="entry name" value="TPR"/>
    <property type="match status" value="6"/>
</dbReference>
<dbReference type="InterPro" id="IPR011990">
    <property type="entry name" value="TPR-like_helical_dom_sf"/>
</dbReference>
<dbReference type="SUPFAM" id="SSF52540">
    <property type="entry name" value="P-loop containing nucleoside triphosphate hydrolases"/>
    <property type="match status" value="1"/>
</dbReference>
<keyword evidence="2" id="KW-0802">TPR repeat</keyword>
<name>A0A5C4JEL5_9ACTN</name>
<dbReference type="Gene3D" id="3.40.50.300">
    <property type="entry name" value="P-loop containing nucleotide triphosphate hydrolases"/>
    <property type="match status" value="1"/>
</dbReference>
<dbReference type="EMBL" id="VCKW01000040">
    <property type="protein sequence ID" value="TMR03424.1"/>
    <property type="molecule type" value="Genomic_DNA"/>
</dbReference>
<accession>A0A5C4JEL5</accession>
<dbReference type="Proteomes" id="UP000309174">
    <property type="component" value="Unassembled WGS sequence"/>
</dbReference>
<dbReference type="Pfam" id="PF13424">
    <property type="entry name" value="TPR_12"/>
    <property type="match status" value="1"/>
</dbReference>
<evidence type="ECO:0000256" key="2">
    <source>
        <dbReference type="ARBA" id="ARBA00022803"/>
    </source>
</evidence>
<keyword evidence="1" id="KW-0677">Repeat</keyword>